<dbReference type="InterPro" id="IPR027414">
    <property type="entry name" value="GH95_N_dom"/>
</dbReference>
<dbReference type="PANTHER" id="PTHR31084:SF19">
    <property type="entry name" value="GLYCOSYL HYDROLASE FAMILY 95 N-TERMINAL DOMAIN-CONTAINING PROTEIN"/>
    <property type="match status" value="1"/>
</dbReference>
<dbReference type="RefSeq" id="WP_258335426.1">
    <property type="nucleotide sequence ID" value="NZ_JANRHJ010000003.1"/>
</dbReference>
<keyword evidence="6" id="KW-1185">Reference proteome</keyword>
<dbReference type="FunFam" id="1.50.10.10:FF:000028">
    <property type="entry name" value="Alpha-L-fucosidase 2"/>
    <property type="match status" value="1"/>
</dbReference>
<dbReference type="InterPro" id="IPR054363">
    <property type="entry name" value="GH95_cat"/>
</dbReference>
<dbReference type="InterPro" id="IPR049053">
    <property type="entry name" value="AFCA-like_C"/>
</dbReference>
<gene>
    <name evidence="5" type="ORF">NW209_03485</name>
</gene>
<evidence type="ECO:0000259" key="3">
    <source>
        <dbReference type="Pfam" id="PF21307"/>
    </source>
</evidence>
<evidence type="ECO:0000259" key="4">
    <source>
        <dbReference type="Pfam" id="PF22124"/>
    </source>
</evidence>
<organism evidence="5 6">
    <name type="scientific">Phocaeicola barnesiae</name>
    <dbReference type="NCBI Taxonomy" id="376804"/>
    <lineage>
        <taxon>Bacteria</taxon>
        <taxon>Pseudomonadati</taxon>
        <taxon>Bacteroidota</taxon>
        <taxon>Bacteroidia</taxon>
        <taxon>Bacteroidales</taxon>
        <taxon>Bacteroidaceae</taxon>
        <taxon>Phocaeicola</taxon>
    </lineage>
</organism>
<feature type="chain" id="PRO_5043621942" evidence="1">
    <location>
        <begin position="21"/>
        <end position="820"/>
    </location>
</feature>
<evidence type="ECO:0000259" key="2">
    <source>
        <dbReference type="Pfam" id="PF14498"/>
    </source>
</evidence>
<dbReference type="SUPFAM" id="SSF48208">
    <property type="entry name" value="Six-hairpin glycosidases"/>
    <property type="match status" value="1"/>
</dbReference>
<proteinExistence type="predicted"/>
<dbReference type="InterPro" id="IPR008928">
    <property type="entry name" value="6-hairpin_glycosidase_sf"/>
</dbReference>
<dbReference type="Pfam" id="PF21307">
    <property type="entry name" value="Glyco_hydro_95_C"/>
    <property type="match status" value="1"/>
</dbReference>
<comment type="caution">
    <text evidence="5">The sequence shown here is derived from an EMBL/GenBank/DDBJ whole genome shotgun (WGS) entry which is preliminary data.</text>
</comment>
<name>A0AAW5N5I7_9BACT</name>
<sequence>MKKMNLLGMMACLLFPDLYAQHQIKFDVPNPLAETPAWGGENASVSAGDAVVNPDKHWEHTTLPIGNGSIGANIYGSISAERITFNEKSLWRGGPNTSKGAAYYWNVNKESAHVLKDIRQAFQDGDTQKATELTQNNFNSTVPYGSADEEPSRFGSFTTCGEFRITTGLADTDVTGYSRTLSLDSALVNVDFISDGIRYTRTYFTSYPDNVMVIRFKASEAGRQNLVFSYLPNPVSTGKYIRKQKGEFCYSARLDNNKMEYAVRVKAVTEGGKSWTDGNGAIHVENADEVMFIVSADTDYRMNFDPDFTDPKAYVGVKPLQTTEQWIRQAALYGYDELLDRHYKDYISLFGRTEFELNTSYSSAADLEKLSTPKRLERYRTGAPDYGLETLYYQFGRYLLISSSRPGNLPANLQGIWHNNVDGPWRVDYHNNINIQMNYWPACPTNLAECELPLIDFIRTQLKPGSVTAKSYFGARGWTTSISSNIFGFTTPLRDKDMSWNFSPVAGPWLSTHVWNYYDYTRDVDFLSSVGYELIKGSARFAVDYLWHKPDGTYTAAPSTSPEHGPIDEGTTFAHAVIREILLDAIEASKVLGIDEEERQEWEKVLAGIAPYKIGRYGQLMEWSKDIDDPSDEHRHVNHLFGLHPGHTVSPVTTPELAKASRVVLEHRGDGATGWSMGWKLNQWARLHDGNRSYTLYGNLLKNGTNENLWDSHPPFQIDGNFGGTAGVTEMLLQSHMGFIHLLPALPDVWHEGKLTGVRARGNFTVDLYWKDNNLTKAVIRSGSGVPCSLYYKGNKLEFETEAGGVYTVLLSDGKLKLDI</sequence>
<dbReference type="Pfam" id="PF22124">
    <property type="entry name" value="Glyco_hydro_95_cat"/>
    <property type="match status" value="1"/>
</dbReference>
<evidence type="ECO:0000313" key="6">
    <source>
        <dbReference type="Proteomes" id="UP001204579"/>
    </source>
</evidence>
<dbReference type="GO" id="GO:0004560">
    <property type="term" value="F:alpha-L-fucosidase activity"/>
    <property type="evidence" value="ECO:0007669"/>
    <property type="project" value="InterPro"/>
</dbReference>
<dbReference type="Gene3D" id="1.50.10.10">
    <property type="match status" value="1"/>
</dbReference>
<dbReference type="Proteomes" id="UP001204579">
    <property type="component" value="Unassembled WGS sequence"/>
</dbReference>
<dbReference type="PIRSF" id="PIRSF007663">
    <property type="entry name" value="UCP007663"/>
    <property type="match status" value="1"/>
</dbReference>
<keyword evidence="1" id="KW-0732">Signal</keyword>
<dbReference type="InterPro" id="IPR016518">
    <property type="entry name" value="Alpha-L-fucosidase"/>
</dbReference>
<dbReference type="GO" id="GO:0005975">
    <property type="term" value="P:carbohydrate metabolic process"/>
    <property type="evidence" value="ECO:0007669"/>
    <property type="project" value="InterPro"/>
</dbReference>
<dbReference type="InterPro" id="IPR012341">
    <property type="entry name" value="6hp_glycosidase-like_sf"/>
</dbReference>
<feature type="domain" description="Alpha fucosidase A-like C-terminal" evidence="3">
    <location>
        <begin position="734"/>
        <end position="803"/>
    </location>
</feature>
<protein>
    <submittedName>
        <fullName evidence="5">Glycoside hydrolase N-terminal domain-containing protein</fullName>
    </submittedName>
</protein>
<dbReference type="Pfam" id="PF14498">
    <property type="entry name" value="Glyco_hyd_65N_2"/>
    <property type="match status" value="1"/>
</dbReference>
<feature type="domain" description="Glycosyl hydrolase family 95 N-terminal" evidence="2">
    <location>
        <begin position="53"/>
        <end position="302"/>
    </location>
</feature>
<feature type="signal peptide" evidence="1">
    <location>
        <begin position="1"/>
        <end position="20"/>
    </location>
</feature>
<dbReference type="PANTHER" id="PTHR31084">
    <property type="entry name" value="ALPHA-L-FUCOSIDASE 2"/>
    <property type="match status" value="1"/>
</dbReference>
<dbReference type="EMBL" id="JANRHJ010000003">
    <property type="protein sequence ID" value="MCR8873095.1"/>
    <property type="molecule type" value="Genomic_DNA"/>
</dbReference>
<accession>A0AAW5N5I7</accession>
<keyword evidence="5" id="KW-0378">Hydrolase</keyword>
<evidence type="ECO:0000313" key="5">
    <source>
        <dbReference type="EMBL" id="MCR8873095.1"/>
    </source>
</evidence>
<evidence type="ECO:0000256" key="1">
    <source>
        <dbReference type="SAM" id="SignalP"/>
    </source>
</evidence>
<reference evidence="5 6" key="1">
    <citation type="submission" date="2022-08" db="EMBL/GenBank/DDBJ databases">
        <authorList>
            <person name="Zeman M."/>
            <person name="Kubasova T."/>
        </authorList>
    </citation>
    <scope>NUCLEOTIDE SEQUENCE [LARGE SCALE GENOMIC DNA]</scope>
    <source>
        <strain evidence="5 6">ET62</strain>
    </source>
</reference>
<feature type="domain" description="Glycosyl hydrolase family 95 catalytic" evidence="4">
    <location>
        <begin position="334"/>
        <end position="732"/>
    </location>
</feature>
<dbReference type="AlphaFoldDB" id="A0AAW5N5I7"/>